<keyword evidence="7 8" id="KW-0464">Manganese</keyword>
<sequence length="490" mass="51319">MQFTAKSCDVTTQTTELAVLALRPKQDLQGQSEALNAAANGAIARVLESGDFNAKAGETLLLPLVEGPARRILLVGCGADDNLASLQKCLTAMASAMLKANASDATLYLNELLGDEYLSERAEAVSSAIVHSAYRFDDYKSEPAPVSALEEVTLHCDGDNDLLDAALNEGAIIASGVNVARTLGNLPGNVAHPVFLAERAVELAQVHEKLNTKVLGMDEMEALGMGAFISVAKGSTIPGQLIVMEYNNGPEDSAPIALVGKGITFDTGGISLKPGAGMDEMKFDMCGAASVFGTIEAVLDMELPINLVCIVAAAENMPAGNASKPGDIVTTMSGQTVEILNTDAEGRLVLCDALTYTIENFKPAAVVDIATLTGACVIALGHHASGMYSNNEDLADDLLSAGEQTGDRAWRMPLWDIYQQQLNSNFADMGNIGGKEAGSVTAACFLSRFVGDTPWAHLDIAGSAWVSGAQKGATGRPVKLLVEWLRNASV</sequence>
<dbReference type="GO" id="GO:0030145">
    <property type="term" value="F:manganese ion binding"/>
    <property type="evidence" value="ECO:0007669"/>
    <property type="project" value="UniProtKB-UniRule"/>
</dbReference>
<dbReference type="Proteomes" id="UP000267187">
    <property type="component" value="Unassembled WGS sequence"/>
</dbReference>
<keyword evidence="5 8" id="KW-0645">Protease</keyword>
<dbReference type="InterPro" id="IPR043472">
    <property type="entry name" value="Macro_dom-like"/>
</dbReference>
<gene>
    <name evidence="8" type="primary">pepA</name>
    <name evidence="10" type="ORF">DFR27_1295</name>
</gene>
<feature type="active site" evidence="8">
    <location>
        <position position="347"/>
    </location>
</feature>
<feature type="binding site" evidence="8">
    <location>
        <position position="266"/>
    </location>
    <ligand>
        <name>Mn(2+)</name>
        <dbReference type="ChEBI" id="CHEBI:29035"/>
        <label>2</label>
    </ligand>
</feature>
<dbReference type="Pfam" id="PF02789">
    <property type="entry name" value="Peptidase_M17_N"/>
    <property type="match status" value="1"/>
</dbReference>
<accession>A0A3M0A4I1</accession>
<comment type="caution">
    <text evidence="10">The sequence shown here is derived from an EMBL/GenBank/DDBJ whole genome shotgun (WGS) entry which is preliminary data.</text>
</comment>
<feature type="binding site" evidence="8">
    <location>
        <position position="345"/>
    </location>
    <ligand>
        <name>Mn(2+)</name>
        <dbReference type="ChEBI" id="CHEBI:29035"/>
        <label>2</label>
    </ligand>
</feature>
<dbReference type="InterPro" id="IPR011356">
    <property type="entry name" value="Leucine_aapep/pepB"/>
</dbReference>
<dbReference type="CDD" id="cd00433">
    <property type="entry name" value="Peptidase_M17"/>
    <property type="match status" value="1"/>
</dbReference>
<dbReference type="Pfam" id="PF00883">
    <property type="entry name" value="Peptidase_M17"/>
    <property type="match status" value="1"/>
</dbReference>
<protein>
    <recommendedName>
        <fullName evidence="8">Probable cytosol aminopeptidase</fullName>
        <ecNumber evidence="8">3.4.11.1</ecNumber>
    </recommendedName>
    <alternativeName>
        <fullName evidence="8">Leucine aminopeptidase</fullName>
        <shortName evidence="8">LAP</shortName>
        <ecNumber evidence="8">3.4.11.10</ecNumber>
    </alternativeName>
    <alternativeName>
        <fullName evidence="8">Leucyl aminopeptidase</fullName>
    </alternativeName>
</protein>
<dbReference type="EC" id="3.4.11.10" evidence="8"/>
<evidence type="ECO:0000256" key="3">
    <source>
        <dbReference type="ARBA" id="ARBA00009528"/>
    </source>
</evidence>
<evidence type="ECO:0000313" key="11">
    <source>
        <dbReference type="Proteomes" id="UP000267187"/>
    </source>
</evidence>
<feature type="binding site" evidence="8">
    <location>
        <position position="345"/>
    </location>
    <ligand>
        <name>Mn(2+)</name>
        <dbReference type="ChEBI" id="CHEBI:29035"/>
        <label>1</label>
    </ligand>
</feature>
<proteinExistence type="inferred from homology"/>
<feature type="binding site" evidence="8">
    <location>
        <position position="343"/>
    </location>
    <ligand>
        <name>Mn(2+)</name>
        <dbReference type="ChEBI" id="CHEBI:29035"/>
        <label>1</label>
    </ligand>
</feature>
<dbReference type="HAMAP" id="MF_00181">
    <property type="entry name" value="Cytosol_peptidase_M17"/>
    <property type="match status" value="1"/>
</dbReference>
<evidence type="ECO:0000256" key="2">
    <source>
        <dbReference type="ARBA" id="ARBA00000967"/>
    </source>
</evidence>
<name>A0A3M0A4I1_9GAMM</name>
<reference evidence="10 11" key="1">
    <citation type="submission" date="2018-10" db="EMBL/GenBank/DDBJ databases">
        <title>Genomic Encyclopedia of Type Strains, Phase IV (KMG-IV): sequencing the most valuable type-strain genomes for metagenomic binning, comparative biology and taxonomic classification.</title>
        <authorList>
            <person name="Goeker M."/>
        </authorList>
    </citation>
    <scope>NUCLEOTIDE SEQUENCE [LARGE SCALE GENOMIC DNA]</scope>
    <source>
        <strain evidence="10 11">DSM 25080</strain>
    </source>
</reference>
<keyword evidence="8" id="KW-0479">Metal-binding</keyword>
<evidence type="ECO:0000256" key="5">
    <source>
        <dbReference type="ARBA" id="ARBA00022670"/>
    </source>
</evidence>
<comment type="function">
    <text evidence="8">Presumably involved in the processing and regular turnover of intracellular proteins. Catalyzes the removal of unsubstituted N-terminal amino acids from various peptides.</text>
</comment>
<dbReference type="RefSeq" id="WP_121876641.1">
    <property type="nucleotide sequence ID" value="NZ_REFJ01000003.1"/>
</dbReference>
<evidence type="ECO:0000256" key="6">
    <source>
        <dbReference type="ARBA" id="ARBA00022801"/>
    </source>
</evidence>
<dbReference type="InterPro" id="IPR008283">
    <property type="entry name" value="Peptidase_M17_N"/>
</dbReference>
<keyword evidence="8" id="KW-0963">Cytoplasm</keyword>
<dbReference type="NCBIfam" id="NF002077">
    <property type="entry name" value="PRK00913.2-4"/>
    <property type="match status" value="1"/>
</dbReference>
<feature type="binding site" evidence="8">
    <location>
        <position position="261"/>
    </location>
    <ligand>
        <name>Mn(2+)</name>
        <dbReference type="ChEBI" id="CHEBI:29035"/>
        <label>2</label>
    </ligand>
</feature>
<comment type="cofactor">
    <cofactor evidence="8">
        <name>Mn(2+)</name>
        <dbReference type="ChEBI" id="CHEBI:29035"/>
    </cofactor>
    <text evidence="8">Binds 2 manganese ions per subunit.</text>
</comment>
<dbReference type="GO" id="GO:0005737">
    <property type="term" value="C:cytoplasm"/>
    <property type="evidence" value="ECO:0007669"/>
    <property type="project" value="UniProtKB-SubCell"/>
</dbReference>
<dbReference type="GO" id="GO:0070006">
    <property type="term" value="F:metalloaminopeptidase activity"/>
    <property type="evidence" value="ECO:0007669"/>
    <property type="project" value="InterPro"/>
</dbReference>
<dbReference type="GO" id="GO:0006508">
    <property type="term" value="P:proteolysis"/>
    <property type="evidence" value="ECO:0007669"/>
    <property type="project" value="UniProtKB-KW"/>
</dbReference>
<evidence type="ECO:0000313" key="10">
    <source>
        <dbReference type="EMBL" id="RMA79943.1"/>
    </source>
</evidence>
<dbReference type="Gene3D" id="3.40.220.10">
    <property type="entry name" value="Leucine Aminopeptidase, subunit E, domain 1"/>
    <property type="match status" value="1"/>
</dbReference>
<dbReference type="PANTHER" id="PTHR11963:SF23">
    <property type="entry name" value="CYTOSOL AMINOPEPTIDASE"/>
    <property type="match status" value="1"/>
</dbReference>
<keyword evidence="4 8" id="KW-0031">Aminopeptidase</keyword>
<dbReference type="SUPFAM" id="SSF53187">
    <property type="entry name" value="Zn-dependent exopeptidases"/>
    <property type="match status" value="1"/>
</dbReference>
<dbReference type="EMBL" id="REFJ01000003">
    <property type="protein sequence ID" value="RMA79943.1"/>
    <property type="molecule type" value="Genomic_DNA"/>
</dbReference>
<comment type="catalytic activity">
    <reaction evidence="1 8">
        <text>Release of an N-terminal amino acid, Xaa-|-Yaa-, in which Xaa is preferably Leu, but may be other amino acids including Pro although not Arg or Lys, and Yaa may be Pro. Amino acid amides and methyl esters are also readily hydrolyzed, but rates on arylamides are exceedingly low.</text>
        <dbReference type="EC" id="3.4.11.1"/>
    </reaction>
</comment>
<dbReference type="Gene3D" id="3.40.630.10">
    <property type="entry name" value="Zn peptidases"/>
    <property type="match status" value="1"/>
</dbReference>
<dbReference type="InterPro" id="IPR023042">
    <property type="entry name" value="Peptidase_M17_leu_NH2_pept"/>
</dbReference>
<feature type="active site" evidence="8">
    <location>
        <position position="273"/>
    </location>
</feature>
<evidence type="ECO:0000259" key="9">
    <source>
        <dbReference type="PROSITE" id="PS00631"/>
    </source>
</evidence>
<dbReference type="OrthoDB" id="9809354at2"/>
<dbReference type="PANTHER" id="PTHR11963">
    <property type="entry name" value="LEUCINE AMINOPEPTIDASE-RELATED"/>
    <property type="match status" value="1"/>
</dbReference>
<dbReference type="InterPro" id="IPR000819">
    <property type="entry name" value="Peptidase_M17_C"/>
</dbReference>
<evidence type="ECO:0000256" key="1">
    <source>
        <dbReference type="ARBA" id="ARBA00000135"/>
    </source>
</evidence>
<feature type="domain" description="Cytosol aminopeptidase" evidence="9">
    <location>
        <begin position="341"/>
        <end position="348"/>
    </location>
</feature>
<comment type="catalytic activity">
    <reaction evidence="2 8">
        <text>Release of an N-terminal amino acid, preferentially leucine, but not glutamic or aspartic acids.</text>
        <dbReference type="EC" id="3.4.11.10"/>
    </reaction>
</comment>
<comment type="similarity">
    <text evidence="3 8">Belongs to the peptidase M17 family.</text>
</comment>
<evidence type="ECO:0000256" key="8">
    <source>
        <dbReference type="HAMAP-Rule" id="MF_00181"/>
    </source>
</evidence>
<dbReference type="PRINTS" id="PR00481">
    <property type="entry name" value="LAMNOPPTDASE"/>
</dbReference>
<dbReference type="PROSITE" id="PS00631">
    <property type="entry name" value="CYTOSOL_AP"/>
    <property type="match status" value="1"/>
</dbReference>
<comment type="subcellular location">
    <subcellularLocation>
        <location evidence="8">Cytoplasm</location>
    </subcellularLocation>
</comment>
<organism evidence="10 11">
    <name type="scientific">Umboniibacter marinipuniceus</name>
    <dbReference type="NCBI Taxonomy" id="569599"/>
    <lineage>
        <taxon>Bacteria</taxon>
        <taxon>Pseudomonadati</taxon>
        <taxon>Pseudomonadota</taxon>
        <taxon>Gammaproteobacteria</taxon>
        <taxon>Cellvibrionales</taxon>
        <taxon>Cellvibrionaceae</taxon>
        <taxon>Umboniibacter</taxon>
    </lineage>
</organism>
<keyword evidence="6 8" id="KW-0378">Hydrolase</keyword>
<feature type="binding site" evidence="8">
    <location>
        <position position="284"/>
    </location>
    <ligand>
        <name>Mn(2+)</name>
        <dbReference type="ChEBI" id="CHEBI:29035"/>
        <label>2</label>
    </ligand>
</feature>
<dbReference type="AlphaFoldDB" id="A0A3M0A4I1"/>
<dbReference type="EC" id="3.4.11.1" evidence="8"/>
<dbReference type="NCBIfam" id="NF002074">
    <property type="entry name" value="PRK00913.1-4"/>
    <property type="match status" value="1"/>
</dbReference>
<evidence type="ECO:0000256" key="7">
    <source>
        <dbReference type="ARBA" id="ARBA00023211"/>
    </source>
</evidence>
<dbReference type="SUPFAM" id="SSF52949">
    <property type="entry name" value="Macro domain-like"/>
    <property type="match status" value="1"/>
</dbReference>
<evidence type="ECO:0000256" key="4">
    <source>
        <dbReference type="ARBA" id="ARBA00022438"/>
    </source>
</evidence>
<feature type="binding site" evidence="8">
    <location>
        <position position="266"/>
    </location>
    <ligand>
        <name>Mn(2+)</name>
        <dbReference type="ChEBI" id="CHEBI:29035"/>
        <label>1</label>
    </ligand>
</feature>
<keyword evidence="11" id="KW-1185">Reference proteome</keyword>